<feature type="compositionally biased region" description="Basic and acidic residues" evidence="1">
    <location>
        <begin position="38"/>
        <end position="47"/>
    </location>
</feature>
<evidence type="ECO:0000256" key="1">
    <source>
        <dbReference type="SAM" id="MobiDB-lite"/>
    </source>
</evidence>
<feature type="region of interest" description="Disordered" evidence="1">
    <location>
        <begin position="38"/>
        <end position="69"/>
    </location>
</feature>
<feature type="non-terminal residue" evidence="3">
    <location>
        <position position="69"/>
    </location>
</feature>
<keyword evidence="4" id="KW-1185">Reference proteome</keyword>
<evidence type="ECO:0000313" key="4">
    <source>
        <dbReference type="Proteomes" id="UP001140011"/>
    </source>
</evidence>
<comment type="caution">
    <text evidence="3">The sequence shown here is derived from an EMBL/GenBank/DDBJ whole genome shotgun (WGS) entry which is preliminary data.</text>
</comment>
<accession>A0A9W8L5V3</accession>
<keyword evidence="2" id="KW-0732">Signal</keyword>
<proteinExistence type="predicted"/>
<evidence type="ECO:0000256" key="2">
    <source>
        <dbReference type="SAM" id="SignalP"/>
    </source>
</evidence>
<gene>
    <name evidence="3" type="ORF">GGI19_007181</name>
</gene>
<evidence type="ECO:0000313" key="3">
    <source>
        <dbReference type="EMBL" id="KAJ2740191.1"/>
    </source>
</evidence>
<dbReference type="Proteomes" id="UP001140011">
    <property type="component" value="Unassembled WGS sequence"/>
</dbReference>
<protein>
    <submittedName>
        <fullName evidence="3">Uncharacterized protein</fullName>
    </submittedName>
</protein>
<sequence>MRSSLGRLPGHRALQATVIWSLSLLLLVGSVFSAPEAKTDNKRDADRVGGLPYRGGEQPLHESYAGHIT</sequence>
<dbReference type="OrthoDB" id="5572640at2759"/>
<dbReference type="AlphaFoldDB" id="A0A9W8L5V3"/>
<feature type="signal peptide" evidence="2">
    <location>
        <begin position="1"/>
        <end position="33"/>
    </location>
</feature>
<feature type="chain" id="PRO_5040995247" evidence="2">
    <location>
        <begin position="34"/>
        <end position="69"/>
    </location>
</feature>
<name>A0A9W8L5V3_9FUNG</name>
<dbReference type="EMBL" id="JANBUH010002292">
    <property type="protein sequence ID" value="KAJ2740191.1"/>
    <property type="molecule type" value="Genomic_DNA"/>
</dbReference>
<organism evidence="3 4">
    <name type="scientific">Coemansia pectinata</name>
    <dbReference type="NCBI Taxonomy" id="1052879"/>
    <lineage>
        <taxon>Eukaryota</taxon>
        <taxon>Fungi</taxon>
        <taxon>Fungi incertae sedis</taxon>
        <taxon>Zoopagomycota</taxon>
        <taxon>Kickxellomycotina</taxon>
        <taxon>Kickxellomycetes</taxon>
        <taxon>Kickxellales</taxon>
        <taxon>Kickxellaceae</taxon>
        <taxon>Coemansia</taxon>
    </lineage>
</organism>
<reference evidence="3" key="1">
    <citation type="submission" date="2022-07" db="EMBL/GenBank/DDBJ databases">
        <title>Phylogenomic reconstructions and comparative analyses of Kickxellomycotina fungi.</title>
        <authorList>
            <person name="Reynolds N.K."/>
            <person name="Stajich J.E."/>
            <person name="Barry K."/>
            <person name="Grigoriev I.V."/>
            <person name="Crous P."/>
            <person name="Smith M.E."/>
        </authorList>
    </citation>
    <scope>NUCLEOTIDE SEQUENCE</scope>
    <source>
        <strain evidence="3">BCRC 34297</strain>
    </source>
</reference>